<dbReference type="Gene3D" id="3.40.630.30">
    <property type="match status" value="1"/>
</dbReference>
<dbReference type="KEGG" id="htx:EKK97_09435"/>
<dbReference type="OrthoDB" id="1821130at2"/>
<organism evidence="4 5">
    <name type="scientific">Billgrantia tianxiuensis</name>
    <dbReference type="NCBI Taxonomy" id="2497861"/>
    <lineage>
        <taxon>Bacteria</taxon>
        <taxon>Pseudomonadati</taxon>
        <taxon>Pseudomonadota</taxon>
        <taxon>Gammaproteobacteria</taxon>
        <taxon>Oceanospirillales</taxon>
        <taxon>Halomonadaceae</taxon>
        <taxon>Billgrantia</taxon>
    </lineage>
</organism>
<name>A0A6I6SWX0_9GAMM</name>
<dbReference type="InterPro" id="IPR016181">
    <property type="entry name" value="Acyl_CoA_acyltransferase"/>
</dbReference>
<evidence type="ECO:0000313" key="4">
    <source>
        <dbReference type="EMBL" id="QHC52093.1"/>
    </source>
</evidence>
<dbReference type="NCBIfam" id="NF002959">
    <property type="entry name" value="PRK03624.1"/>
    <property type="match status" value="1"/>
</dbReference>
<dbReference type="PROSITE" id="PS51186">
    <property type="entry name" value="GNAT"/>
    <property type="match status" value="1"/>
</dbReference>
<keyword evidence="5" id="KW-1185">Reference proteome</keyword>
<keyword evidence="1 4" id="KW-0808">Transferase</keyword>
<dbReference type="Pfam" id="PF00583">
    <property type="entry name" value="Acetyltransf_1"/>
    <property type="match status" value="1"/>
</dbReference>
<evidence type="ECO:0000256" key="2">
    <source>
        <dbReference type="ARBA" id="ARBA00023315"/>
    </source>
</evidence>
<evidence type="ECO:0000256" key="1">
    <source>
        <dbReference type="ARBA" id="ARBA00022679"/>
    </source>
</evidence>
<dbReference type="InterPro" id="IPR000182">
    <property type="entry name" value="GNAT_dom"/>
</dbReference>
<proteinExistence type="predicted"/>
<keyword evidence="2" id="KW-0012">Acyltransferase</keyword>
<evidence type="ECO:0000313" key="5">
    <source>
        <dbReference type="Proteomes" id="UP000464013"/>
    </source>
</evidence>
<reference evidence="4 5" key="1">
    <citation type="submission" date="2019-01" db="EMBL/GenBank/DDBJ databases">
        <title>Complete genome of a denitifying bacterium Halomons sp. BC-M4-5.</title>
        <authorList>
            <person name="Wang L."/>
            <person name="Shao Z."/>
        </authorList>
    </citation>
    <scope>NUCLEOTIDE SEQUENCE [LARGE SCALE GENOMIC DNA]</scope>
    <source>
        <strain evidence="4 5">BC-M4-5</strain>
    </source>
</reference>
<sequence>MTIRAYQEQDRAAVIRLWHECGLVRPWNDPEKDIDRKLTMQAELFLVGEFEGRIVASAMAGFDGHRGSVYYLAVDPRHQHMGHGRELMARVEAQLLALGCPKLNIAVRTSNESVLAFYRRLGYSVDDVVSLGKRLIADDTASP</sequence>
<protein>
    <submittedName>
        <fullName evidence="4">GNAT family acetyltransferase</fullName>
    </submittedName>
</protein>
<dbReference type="SUPFAM" id="SSF55729">
    <property type="entry name" value="Acyl-CoA N-acyltransferases (Nat)"/>
    <property type="match status" value="1"/>
</dbReference>
<dbReference type="PANTHER" id="PTHR43877">
    <property type="entry name" value="AMINOALKYLPHOSPHONATE N-ACETYLTRANSFERASE-RELATED-RELATED"/>
    <property type="match status" value="1"/>
</dbReference>
<feature type="domain" description="N-acetyltransferase" evidence="3">
    <location>
        <begin position="1"/>
        <end position="142"/>
    </location>
</feature>
<dbReference type="EMBL" id="CP035042">
    <property type="protein sequence ID" value="QHC52093.1"/>
    <property type="molecule type" value="Genomic_DNA"/>
</dbReference>
<dbReference type="InterPro" id="IPR050832">
    <property type="entry name" value="Bact_Acetyltransf"/>
</dbReference>
<dbReference type="GO" id="GO:0016747">
    <property type="term" value="F:acyltransferase activity, transferring groups other than amino-acyl groups"/>
    <property type="evidence" value="ECO:0007669"/>
    <property type="project" value="InterPro"/>
</dbReference>
<dbReference type="PANTHER" id="PTHR43877:SF2">
    <property type="entry name" value="AMINOALKYLPHOSPHONATE N-ACETYLTRANSFERASE-RELATED"/>
    <property type="match status" value="1"/>
</dbReference>
<dbReference type="Proteomes" id="UP000464013">
    <property type="component" value="Chromosome"/>
</dbReference>
<dbReference type="AlphaFoldDB" id="A0A6I6SWX0"/>
<accession>A0A6I6SWX0</accession>
<evidence type="ECO:0000259" key="3">
    <source>
        <dbReference type="PROSITE" id="PS51186"/>
    </source>
</evidence>
<dbReference type="CDD" id="cd04301">
    <property type="entry name" value="NAT_SF"/>
    <property type="match status" value="1"/>
</dbReference>
<gene>
    <name evidence="4" type="ORF">EKK97_09435</name>
</gene>